<dbReference type="SUPFAM" id="SSF50978">
    <property type="entry name" value="WD40 repeat-like"/>
    <property type="match status" value="1"/>
</dbReference>
<dbReference type="Proteomes" id="UP000232688">
    <property type="component" value="Unassembled WGS sequence"/>
</dbReference>
<organism evidence="1 2">
    <name type="scientific">Rhizophagus irregularis</name>
    <dbReference type="NCBI Taxonomy" id="588596"/>
    <lineage>
        <taxon>Eukaryota</taxon>
        <taxon>Fungi</taxon>
        <taxon>Fungi incertae sedis</taxon>
        <taxon>Mucoromycota</taxon>
        <taxon>Glomeromycotina</taxon>
        <taxon>Glomeromycetes</taxon>
        <taxon>Glomerales</taxon>
        <taxon>Glomeraceae</taxon>
        <taxon>Rhizophagus</taxon>
    </lineage>
</organism>
<comment type="caution">
    <text evidence="1">The sequence shown here is derived from an EMBL/GenBank/DDBJ whole genome shotgun (WGS) entry which is preliminary data.</text>
</comment>
<evidence type="ECO:0000313" key="2">
    <source>
        <dbReference type="Proteomes" id="UP000232688"/>
    </source>
</evidence>
<dbReference type="VEuPathDB" id="FungiDB:RhiirA1_429451"/>
<dbReference type="InterPro" id="IPR036322">
    <property type="entry name" value="WD40_repeat_dom_sf"/>
</dbReference>
<evidence type="ECO:0000313" key="1">
    <source>
        <dbReference type="EMBL" id="PKC55693.1"/>
    </source>
</evidence>
<reference evidence="1 2" key="2">
    <citation type="submission" date="2017-10" db="EMBL/GenBank/DDBJ databases">
        <title>Genome analyses suggest a sexual origin of heterokaryosis in a supposedly ancient asexual fungus.</title>
        <authorList>
            <person name="Corradi N."/>
            <person name="Sedzielewska K."/>
            <person name="Noel J."/>
            <person name="Charron P."/>
            <person name="Farinelli L."/>
            <person name="Marton T."/>
            <person name="Kruger M."/>
            <person name="Pelin A."/>
            <person name="Brachmann A."/>
            <person name="Corradi N."/>
        </authorList>
    </citation>
    <scope>NUCLEOTIDE SEQUENCE [LARGE SCALE GENOMIC DNA]</scope>
    <source>
        <strain evidence="1 2">A1</strain>
    </source>
</reference>
<feature type="non-terminal residue" evidence="1">
    <location>
        <position position="130"/>
    </location>
</feature>
<protein>
    <submittedName>
        <fullName evidence="1">Uncharacterized protein</fullName>
    </submittedName>
</protein>
<accession>A0A2N0QXB8</accession>
<gene>
    <name evidence="1" type="ORF">RhiirA1_429451</name>
</gene>
<reference evidence="1 2" key="1">
    <citation type="submission" date="2017-10" db="EMBL/GenBank/DDBJ databases">
        <title>Extensive intraspecific genome diversity in a model arbuscular mycorrhizal fungus.</title>
        <authorList>
            <person name="Chen E.C.H."/>
            <person name="Morin E."/>
            <person name="Baudet D."/>
            <person name="Noel J."/>
            <person name="Ndikumana S."/>
            <person name="Charron P."/>
            <person name="St-Onge C."/>
            <person name="Giorgi J."/>
            <person name="Grigoriev I.V."/>
            <person name="Roux C."/>
            <person name="Martin F.M."/>
            <person name="Corradi N."/>
        </authorList>
    </citation>
    <scope>NUCLEOTIDE SEQUENCE [LARGE SCALE GENOMIC DNA]</scope>
    <source>
        <strain evidence="1 2">A1</strain>
    </source>
</reference>
<sequence>MSKVIEIEVDDVYKNDAENDDKNNVDENGVDKTFSFDDKRHNGKPITMLEISPNEKYLVTYSEEDRSIVGWNIEDIDKAQLKFHQTVEVEENNELYIHQGYKYTIKNLCKSYGENIYVIDMNNKDKKIAL</sequence>
<dbReference type="AlphaFoldDB" id="A0A2N0QXB8"/>
<name>A0A2N0QXB8_9GLOM</name>
<proteinExistence type="predicted"/>
<dbReference type="EMBL" id="LLXH01002458">
    <property type="protein sequence ID" value="PKC55693.1"/>
    <property type="molecule type" value="Genomic_DNA"/>
</dbReference>